<dbReference type="GO" id="GO:0032259">
    <property type="term" value="P:methylation"/>
    <property type="evidence" value="ECO:0007669"/>
    <property type="project" value="UniProtKB-KW"/>
</dbReference>
<evidence type="ECO:0000256" key="1">
    <source>
        <dbReference type="ARBA" id="ARBA00022884"/>
    </source>
</evidence>
<dbReference type="Gene3D" id="3.40.50.150">
    <property type="entry name" value="Vaccinia Virus protein VP39"/>
    <property type="match status" value="1"/>
</dbReference>
<feature type="domain" description="RNA-binding S4" evidence="4">
    <location>
        <begin position="1"/>
        <end position="62"/>
    </location>
</feature>
<dbReference type="PANTHER" id="PTHR32319:SF0">
    <property type="entry name" value="BACTERIAL HEMOLYSIN-LIKE PROTEIN"/>
    <property type="match status" value="1"/>
</dbReference>
<dbReference type="RefSeq" id="WP_326833126.1">
    <property type="nucleotide sequence ID" value="NZ_VWSJ01000031.1"/>
</dbReference>
<dbReference type="PANTHER" id="PTHR32319">
    <property type="entry name" value="BACTERIAL HEMOLYSIN-LIKE PROTEIN"/>
    <property type="match status" value="1"/>
</dbReference>
<evidence type="ECO:0000256" key="2">
    <source>
        <dbReference type="ARBA" id="ARBA00029460"/>
    </source>
</evidence>
<evidence type="ECO:0000313" key="6">
    <source>
        <dbReference type="Proteomes" id="UP000476338"/>
    </source>
</evidence>
<dbReference type="InterPro" id="IPR002877">
    <property type="entry name" value="RNA_MeTrfase_FtsJ_dom"/>
</dbReference>
<dbReference type="CDD" id="cd00165">
    <property type="entry name" value="S4"/>
    <property type="match status" value="1"/>
</dbReference>
<dbReference type="CDD" id="cd02440">
    <property type="entry name" value="AdoMet_MTases"/>
    <property type="match status" value="1"/>
</dbReference>
<dbReference type="SUPFAM" id="SSF55174">
    <property type="entry name" value="Alpha-L RNA-binding motif"/>
    <property type="match status" value="1"/>
</dbReference>
<dbReference type="Proteomes" id="UP000476338">
    <property type="component" value="Unassembled WGS sequence"/>
</dbReference>
<protein>
    <submittedName>
        <fullName evidence="5">TlyA family RNA methyltransferase</fullName>
    </submittedName>
</protein>
<dbReference type="InterPro" id="IPR036986">
    <property type="entry name" value="S4_RNA-bd_sf"/>
</dbReference>
<evidence type="ECO:0000256" key="3">
    <source>
        <dbReference type="PROSITE-ProRule" id="PRU00182"/>
    </source>
</evidence>
<dbReference type="Pfam" id="PF01728">
    <property type="entry name" value="FtsJ"/>
    <property type="match status" value="1"/>
</dbReference>
<reference evidence="5 6" key="2">
    <citation type="submission" date="2020-03" db="EMBL/GenBank/DDBJ databases">
        <title>Campylobacter portucalensis sp. nov., a new species of Campylobacter isolated from the reproductive tract of bulls.</title>
        <authorList>
            <person name="Silva M.F."/>
            <person name="Pereira G."/>
            <person name="Carneiro C."/>
            <person name="Hemphill A."/>
            <person name="Mateus L."/>
            <person name="Lopes-Da-Costa L."/>
            <person name="Silva E."/>
        </authorList>
    </citation>
    <scope>NUCLEOTIDE SEQUENCE [LARGE SCALE GENOMIC DNA]</scope>
    <source>
        <strain evidence="5 6">FMV-PI01</strain>
    </source>
</reference>
<keyword evidence="6" id="KW-1185">Reference proteome</keyword>
<dbReference type="Gene3D" id="3.10.290.10">
    <property type="entry name" value="RNA-binding S4 domain"/>
    <property type="match status" value="1"/>
</dbReference>
<dbReference type="PROSITE" id="PS50889">
    <property type="entry name" value="S4"/>
    <property type="match status" value="1"/>
</dbReference>
<dbReference type="InterPro" id="IPR029063">
    <property type="entry name" value="SAM-dependent_MTases_sf"/>
</dbReference>
<dbReference type="EMBL" id="VWSJ01000031">
    <property type="protein sequence ID" value="MSN96975.1"/>
    <property type="molecule type" value="Genomic_DNA"/>
</dbReference>
<evidence type="ECO:0000259" key="4">
    <source>
        <dbReference type="SMART" id="SM00363"/>
    </source>
</evidence>
<dbReference type="GO" id="GO:0003723">
    <property type="term" value="F:RNA binding"/>
    <property type="evidence" value="ECO:0007669"/>
    <property type="project" value="UniProtKB-KW"/>
</dbReference>
<dbReference type="InterPro" id="IPR004538">
    <property type="entry name" value="Hemolysin_A/TlyA"/>
</dbReference>
<accession>A0A6L5WLT1</accession>
<dbReference type="InterPro" id="IPR002942">
    <property type="entry name" value="S4_RNA-bd"/>
</dbReference>
<proteinExistence type="inferred from homology"/>
<keyword evidence="5" id="KW-0808">Transferase</keyword>
<dbReference type="AlphaFoldDB" id="A0A6L5WLT1"/>
<dbReference type="NCBIfam" id="TIGR00478">
    <property type="entry name" value="tly"/>
    <property type="match status" value="1"/>
</dbReference>
<dbReference type="GO" id="GO:0008168">
    <property type="term" value="F:methyltransferase activity"/>
    <property type="evidence" value="ECO:0007669"/>
    <property type="project" value="UniProtKB-KW"/>
</dbReference>
<reference evidence="5 6" key="1">
    <citation type="submission" date="2019-09" db="EMBL/GenBank/DDBJ databases">
        <authorList>
            <person name="Silva M."/>
            <person name="Pereira G."/>
            <person name="Lopes-Da-Costa L."/>
            <person name="Silva E."/>
        </authorList>
    </citation>
    <scope>NUCLEOTIDE SEQUENCE [LARGE SCALE GENOMIC DNA]</scope>
    <source>
        <strain evidence="5 6">FMV-PI01</strain>
    </source>
</reference>
<organism evidence="5 6">
    <name type="scientific">Campylobacter portucalensis</name>
    <dbReference type="NCBI Taxonomy" id="2608384"/>
    <lineage>
        <taxon>Bacteria</taxon>
        <taxon>Pseudomonadati</taxon>
        <taxon>Campylobacterota</taxon>
        <taxon>Epsilonproteobacteria</taxon>
        <taxon>Campylobacterales</taxon>
        <taxon>Campylobacteraceae</taxon>
        <taxon>Campylobacter</taxon>
    </lineage>
</organism>
<dbReference type="InterPro" id="IPR047048">
    <property type="entry name" value="TlyA"/>
</dbReference>
<sequence length="234" mass="26615">MRADLYTANALNISRNRAIELIRSGQILLDDMVLSKPSFDIKSGKISAINEIYVSRAALKLKLFLENVGINLKDKVCIDIGSSTGGFTQILLENGAKSVTCVDVGSNQLHQNLRDNDRVKVFENLDIRDFKTNQIYEILTCDVSFISLNLIMPYLINLFSEFAIMLFKPQFEVGKMVKRDKNGVVVDQKSILKSMQKFELDCAKLGLIFVEKRYSKIKGKSGNEEIFYLFKKMY</sequence>
<keyword evidence="5" id="KW-0489">Methyltransferase</keyword>
<dbReference type="SMART" id="SM00363">
    <property type="entry name" value="S4"/>
    <property type="match status" value="1"/>
</dbReference>
<comment type="similarity">
    <text evidence="2">Belongs to the TlyA family.</text>
</comment>
<comment type="caution">
    <text evidence="5">The sequence shown here is derived from an EMBL/GenBank/DDBJ whole genome shotgun (WGS) entry which is preliminary data.</text>
</comment>
<name>A0A6L5WLT1_9BACT</name>
<dbReference type="SUPFAM" id="SSF53335">
    <property type="entry name" value="S-adenosyl-L-methionine-dependent methyltransferases"/>
    <property type="match status" value="1"/>
</dbReference>
<gene>
    <name evidence="5" type="ORF">F1B92_07355</name>
</gene>
<keyword evidence="1 3" id="KW-0694">RNA-binding</keyword>
<evidence type="ECO:0000313" key="5">
    <source>
        <dbReference type="EMBL" id="MSN96975.1"/>
    </source>
</evidence>